<protein>
    <submittedName>
        <fullName evidence="1">Uncharacterized protein</fullName>
    </submittedName>
</protein>
<organism evidence="1 2">
    <name type="scientific">Sporomusa acidovorans (strain ATCC 49682 / DSM 3132 / Mol)</name>
    <dbReference type="NCBI Taxonomy" id="1123286"/>
    <lineage>
        <taxon>Bacteria</taxon>
        <taxon>Bacillati</taxon>
        <taxon>Bacillota</taxon>
        <taxon>Negativicutes</taxon>
        <taxon>Selenomonadales</taxon>
        <taxon>Sporomusaceae</taxon>
        <taxon>Sporomusa</taxon>
    </lineage>
</organism>
<accession>A0ABZ3J9I6</accession>
<reference evidence="1" key="1">
    <citation type="submission" date="2024-05" db="EMBL/GenBank/DDBJ databases">
        <title>Isolation and characterization of Sporomusa carbonis sp. nov., a carboxydotrophic hydrogenogen in the genus of Sporomusa isolated from a charcoal burning pile.</title>
        <authorList>
            <person name="Boeer T."/>
            <person name="Rosenbaum F."/>
            <person name="Eysell L."/>
            <person name="Mueller V."/>
            <person name="Daniel R."/>
            <person name="Poehlein A."/>
        </authorList>
    </citation>
    <scope>NUCLEOTIDE SEQUENCE [LARGE SCALE GENOMIC DNA]</scope>
    <source>
        <strain evidence="1">DSM 3132</strain>
    </source>
</reference>
<keyword evidence="2" id="KW-1185">Reference proteome</keyword>
<dbReference type="RefSeq" id="WP_281241494.1">
    <property type="nucleotide sequence ID" value="NZ_CP155571.1"/>
</dbReference>
<proteinExistence type="predicted"/>
<dbReference type="EMBL" id="CP155571">
    <property type="protein sequence ID" value="XFO74577.1"/>
    <property type="molecule type" value="Genomic_DNA"/>
</dbReference>
<sequence length="41" mass="4772">MSFAGIAREKSFAKGRYKNVKQYAVLRADREKRYTFAADVE</sequence>
<gene>
    <name evidence="1" type="ORF">SPACI_046870</name>
</gene>
<name>A0ABZ3J9I6_SPOA4</name>
<evidence type="ECO:0000313" key="1">
    <source>
        <dbReference type="EMBL" id="XFO74577.1"/>
    </source>
</evidence>
<dbReference type="Proteomes" id="UP000216052">
    <property type="component" value="Chromosome"/>
</dbReference>
<evidence type="ECO:0000313" key="2">
    <source>
        <dbReference type="Proteomes" id="UP000216052"/>
    </source>
</evidence>